<keyword evidence="4" id="KW-1185">Reference proteome</keyword>
<keyword evidence="2" id="KW-0830">Ubiquinone</keyword>
<dbReference type="InterPro" id="IPR016461">
    <property type="entry name" value="COMT-like"/>
</dbReference>
<dbReference type="SUPFAM" id="SSF46785">
    <property type="entry name" value="Winged helix' DNA-binding domain"/>
    <property type="match status" value="1"/>
</dbReference>
<evidence type="ECO:0000313" key="3">
    <source>
        <dbReference type="EMBL" id="SBT22152.1"/>
    </source>
</evidence>
<dbReference type="InterPro" id="IPR029063">
    <property type="entry name" value="SAM-dependent_MTases_sf"/>
</dbReference>
<keyword evidence="2" id="KW-0489">Methyltransferase</keyword>
<gene>
    <name evidence="2" type="primary">ubiG_1</name>
    <name evidence="3" type="synonym">ubiG_3</name>
    <name evidence="2" type="ORF">MGA5115_00983</name>
    <name evidence="3" type="ORF">MGA5116_02765</name>
</gene>
<dbReference type="Gene3D" id="3.40.50.150">
    <property type="entry name" value="Vaccinia Virus protein VP39"/>
    <property type="match status" value="1"/>
</dbReference>
<dbReference type="Gene3D" id="1.10.10.10">
    <property type="entry name" value="Winged helix-like DNA-binding domain superfamily/Winged helix DNA-binding domain"/>
    <property type="match status" value="1"/>
</dbReference>
<dbReference type="EC" id="2.1.1.222" evidence="2"/>
<dbReference type="InterPro" id="IPR036388">
    <property type="entry name" value="WH-like_DNA-bd_sf"/>
</dbReference>
<dbReference type="PANTHER" id="PTHR43861">
    <property type="entry name" value="TRANS-ACONITATE 2-METHYLTRANSFERASE-RELATED"/>
    <property type="match status" value="1"/>
</dbReference>
<evidence type="ECO:0000259" key="1">
    <source>
        <dbReference type="Pfam" id="PF08242"/>
    </source>
</evidence>
<evidence type="ECO:0000313" key="4">
    <source>
        <dbReference type="Proteomes" id="UP000092840"/>
    </source>
</evidence>
<evidence type="ECO:0000313" key="2">
    <source>
        <dbReference type="EMBL" id="SBT16897.1"/>
    </source>
</evidence>
<sequence>MMTATIPHDLQPAWDLAGAQVQAKALEVALQKRLFEVLIEPQTVEAIAQKLALTSNKVSVWLELLWSMGYLEKLEESHFGISVTTQRYLLVDATQSCAQAVLFRLQTLRQFGEQFESLLSNDATTASTSDISPAWAQAAKAQIFEEQRAVTVPALERILSRYKALDFDPNKPLHCLDLGAGAGLISITLLQHFQNATGVAFDFPATADVAKQHIAEAGLSKRLAVQSGNLNEDYPTGQFDLIWCSSVLHFMDRPQQVLQRIAASLAPKGYLFLLHAEHSSDQQQAAKVLPFYTPMMMKGNYLPQTEDLSRQLKSVGLQVLQSEWLLDFPMAPVRLYLCQKGG</sequence>
<evidence type="ECO:0000313" key="5">
    <source>
        <dbReference type="Proteomes" id="UP000092871"/>
    </source>
</evidence>
<proteinExistence type="predicted"/>
<accession>A0A1C3JP92</accession>
<name>A0A1C3JP92_9GAMM</name>
<dbReference type="InterPro" id="IPR013217">
    <property type="entry name" value="Methyltransf_12"/>
</dbReference>
<dbReference type="GO" id="GO:0032259">
    <property type="term" value="P:methylation"/>
    <property type="evidence" value="ECO:0007669"/>
    <property type="project" value="UniProtKB-KW"/>
</dbReference>
<dbReference type="PANTHER" id="PTHR43861:SF1">
    <property type="entry name" value="TRANS-ACONITATE 2-METHYLTRANSFERASE"/>
    <property type="match status" value="1"/>
</dbReference>
<dbReference type="EMBL" id="FLRA01000005">
    <property type="protein sequence ID" value="SBT16897.1"/>
    <property type="molecule type" value="Genomic_DNA"/>
</dbReference>
<dbReference type="Pfam" id="PF08242">
    <property type="entry name" value="Methyltransf_12"/>
    <property type="match status" value="1"/>
</dbReference>
<reference evidence="3 4" key="1">
    <citation type="submission" date="2016-06" db="EMBL/GenBank/DDBJ databases">
        <authorList>
            <person name="Rodrigo-Torres L."/>
            <person name="Arahal D.R."/>
        </authorList>
    </citation>
    <scope>NUCLEOTIDE SEQUENCE [LARGE SCALE GENOMIC DNA]</scope>
    <source>
        <strain evidence="3 4">CECT 5116</strain>
    </source>
</reference>
<protein>
    <submittedName>
        <fullName evidence="2">Ubiquinone biosynthesis O-methyltransferase</fullName>
        <ecNumber evidence="2">2.1.1.222</ecNumber>
    </submittedName>
</protein>
<dbReference type="Proteomes" id="UP000092871">
    <property type="component" value="Unassembled WGS sequence"/>
</dbReference>
<dbReference type="RefSeq" id="WP_067032800.1">
    <property type="nucleotide sequence ID" value="NZ_FLRA01000005.1"/>
</dbReference>
<dbReference type="InterPro" id="IPR036390">
    <property type="entry name" value="WH_DNA-bd_sf"/>
</dbReference>
<organism evidence="2 5">
    <name type="scientific">Marinomonas gallaica</name>
    <dbReference type="NCBI Taxonomy" id="1806667"/>
    <lineage>
        <taxon>Bacteria</taxon>
        <taxon>Pseudomonadati</taxon>
        <taxon>Pseudomonadota</taxon>
        <taxon>Gammaproteobacteria</taxon>
        <taxon>Oceanospirillales</taxon>
        <taxon>Oceanospirillaceae</taxon>
        <taxon>Marinomonas</taxon>
    </lineage>
</organism>
<dbReference type="Proteomes" id="UP000092840">
    <property type="component" value="Unassembled WGS sequence"/>
</dbReference>
<reference evidence="2 5" key="2">
    <citation type="submission" date="2016-06" db="EMBL/GenBank/DDBJ databases">
        <authorList>
            <person name="Kjaerup R.B."/>
            <person name="Dalgaard T.S."/>
            <person name="Juul-Madsen H.R."/>
        </authorList>
    </citation>
    <scope>NUCLEOTIDE SEQUENCE [LARGE SCALE GENOMIC DNA]</scope>
    <source>
        <strain evidence="2 5">CECT 5115</strain>
    </source>
</reference>
<dbReference type="SUPFAM" id="SSF53335">
    <property type="entry name" value="S-adenosyl-L-methionine-dependent methyltransferases"/>
    <property type="match status" value="1"/>
</dbReference>
<dbReference type="GO" id="GO:0102208">
    <property type="term" value="F:2-polyprenyl-6-hydroxyphenol methylase activity"/>
    <property type="evidence" value="ECO:0007669"/>
    <property type="project" value="UniProtKB-EC"/>
</dbReference>
<feature type="domain" description="Methyltransferase type 12" evidence="1">
    <location>
        <begin position="176"/>
        <end position="271"/>
    </location>
</feature>
<dbReference type="PROSITE" id="PS51683">
    <property type="entry name" value="SAM_OMT_II"/>
    <property type="match status" value="1"/>
</dbReference>
<dbReference type="AlphaFoldDB" id="A0A1C3JP92"/>
<keyword evidence="2" id="KW-0808">Transferase</keyword>
<dbReference type="CDD" id="cd02440">
    <property type="entry name" value="AdoMet_MTases"/>
    <property type="match status" value="1"/>
</dbReference>
<dbReference type="EMBL" id="FLRB01000015">
    <property type="protein sequence ID" value="SBT22152.1"/>
    <property type="molecule type" value="Genomic_DNA"/>
</dbReference>
<dbReference type="OrthoDB" id="8700339at2"/>